<dbReference type="GO" id="GO:0051301">
    <property type="term" value="P:cell division"/>
    <property type="evidence" value="ECO:0007669"/>
    <property type="project" value="UniProtKB-KW"/>
</dbReference>
<dbReference type="Ensembl" id="ENSSMRT00000034388.1">
    <property type="protein sequence ID" value="ENSSMRP00000029473.1"/>
    <property type="gene ID" value="ENSSMRG00000022656.1"/>
</dbReference>
<dbReference type="AlphaFoldDB" id="A0A8D0ED15"/>
<dbReference type="Gene3D" id="1.10.472.10">
    <property type="entry name" value="Cyclin-like"/>
    <property type="match status" value="3"/>
</dbReference>
<accession>A0A8D0ED15</accession>
<reference evidence="8" key="2">
    <citation type="submission" date="2025-09" db="UniProtKB">
        <authorList>
            <consortium name="Ensembl"/>
        </authorList>
    </citation>
    <scope>IDENTIFICATION</scope>
</reference>
<evidence type="ECO:0000259" key="7">
    <source>
        <dbReference type="SMART" id="SM00385"/>
    </source>
</evidence>
<evidence type="ECO:0000256" key="1">
    <source>
        <dbReference type="ARBA" id="ARBA00003222"/>
    </source>
</evidence>
<dbReference type="GO" id="GO:0040008">
    <property type="term" value="P:regulation of growth"/>
    <property type="evidence" value="ECO:0007669"/>
    <property type="project" value="Ensembl"/>
</dbReference>
<dbReference type="FunFam" id="1.10.472.10:FF:000198">
    <property type="entry name" value="G2/mitotic-specific cyclin-B1"/>
    <property type="match status" value="1"/>
</dbReference>
<sequence>MPASFIPPGPSTPLCFPLSVNPKPLSSFAELDLCQAFSEVLHRNVEDVDANDSEDPQLCSDYVKDIYWYLRRLEVQQRVSPFYLDGTELTGRMRAILVDWLVQVHARFQLLQETLYMGVAVLDRFLQVHPVSRKELQLVGVTAMFLAAKYEEIYSPSISDFVYMTDSAYTSVQVRAMEQKILTQLNFALGRPLPLHFLRRAAKAGEMKSKGLCYYTGYEEERLLPVMEHMAKNVVRVNRNLTKYLAVKNKYSSRKFLRTSTIPELNCSLIKDLAAPLLAERRPLL</sequence>
<evidence type="ECO:0000256" key="4">
    <source>
        <dbReference type="ARBA" id="ARBA00023127"/>
    </source>
</evidence>
<proteinExistence type="inferred from homology"/>
<dbReference type="PIRSF" id="PIRSF001771">
    <property type="entry name" value="Cyclin_A_B_D_E"/>
    <property type="match status" value="1"/>
</dbReference>
<keyword evidence="5" id="KW-0131">Cell cycle</keyword>
<keyword evidence="4 6" id="KW-0195">Cyclin</keyword>
<dbReference type="GO" id="GO:0008315">
    <property type="term" value="P:G2/MI transition of meiotic cell cycle"/>
    <property type="evidence" value="ECO:0007669"/>
    <property type="project" value="Ensembl"/>
</dbReference>
<evidence type="ECO:0000256" key="2">
    <source>
        <dbReference type="ARBA" id="ARBA00006955"/>
    </source>
</evidence>
<dbReference type="InterPro" id="IPR046965">
    <property type="entry name" value="Cyclin_A/B-like"/>
</dbReference>
<evidence type="ECO:0000256" key="6">
    <source>
        <dbReference type="RuleBase" id="RU000383"/>
    </source>
</evidence>
<reference evidence="8" key="1">
    <citation type="submission" date="2025-08" db="UniProtKB">
        <authorList>
            <consortium name="Ensembl"/>
        </authorList>
    </citation>
    <scope>IDENTIFICATION</scope>
</reference>
<dbReference type="GO" id="GO:0005813">
    <property type="term" value="C:centrosome"/>
    <property type="evidence" value="ECO:0007669"/>
    <property type="project" value="Ensembl"/>
</dbReference>
<dbReference type="GO" id="GO:0043029">
    <property type="term" value="P:T cell homeostasis"/>
    <property type="evidence" value="ECO:0007669"/>
    <property type="project" value="Ensembl"/>
</dbReference>
<comment type="similarity">
    <text evidence="2">Belongs to the cyclin family. Cyclin AB subfamily.</text>
</comment>
<dbReference type="GO" id="GO:0007057">
    <property type="term" value="P:spindle assembly involved in female meiosis I"/>
    <property type="evidence" value="ECO:0007669"/>
    <property type="project" value="Ensembl"/>
</dbReference>
<dbReference type="Proteomes" id="UP000694421">
    <property type="component" value="Unplaced"/>
</dbReference>
<dbReference type="InterPro" id="IPR006671">
    <property type="entry name" value="Cyclin_N"/>
</dbReference>
<organism evidence="8 9">
    <name type="scientific">Salvator merianae</name>
    <name type="common">Argentine black and white tegu</name>
    <name type="synonym">Tupinambis merianae</name>
    <dbReference type="NCBI Taxonomy" id="96440"/>
    <lineage>
        <taxon>Eukaryota</taxon>
        <taxon>Metazoa</taxon>
        <taxon>Chordata</taxon>
        <taxon>Craniata</taxon>
        <taxon>Vertebrata</taxon>
        <taxon>Euteleostomi</taxon>
        <taxon>Lepidosauria</taxon>
        <taxon>Squamata</taxon>
        <taxon>Bifurcata</taxon>
        <taxon>Unidentata</taxon>
        <taxon>Episquamata</taxon>
        <taxon>Laterata</taxon>
        <taxon>Teiioidea</taxon>
        <taxon>Teiidae</taxon>
        <taxon>Salvator</taxon>
    </lineage>
</organism>
<dbReference type="PANTHER" id="PTHR10177">
    <property type="entry name" value="CYCLINS"/>
    <property type="match status" value="1"/>
</dbReference>
<dbReference type="Pfam" id="PF00134">
    <property type="entry name" value="Cyclin_N"/>
    <property type="match status" value="1"/>
</dbReference>
<name>A0A8D0ED15_SALMN</name>
<evidence type="ECO:0000313" key="8">
    <source>
        <dbReference type="Ensembl" id="ENSSMRP00000029473.1"/>
    </source>
</evidence>
<dbReference type="InterPro" id="IPR013763">
    <property type="entry name" value="Cyclin-like_dom"/>
</dbReference>
<keyword evidence="3" id="KW-0132">Cell division</keyword>
<dbReference type="GeneTree" id="ENSGT00940000155405"/>
<dbReference type="Pfam" id="PF02984">
    <property type="entry name" value="Cyclin_C"/>
    <property type="match status" value="1"/>
</dbReference>
<evidence type="ECO:0000256" key="3">
    <source>
        <dbReference type="ARBA" id="ARBA00022618"/>
    </source>
</evidence>
<dbReference type="GO" id="GO:0048538">
    <property type="term" value="P:thymus development"/>
    <property type="evidence" value="ECO:0007669"/>
    <property type="project" value="Ensembl"/>
</dbReference>
<evidence type="ECO:0000256" key="5">
    <source>
        <dbReference type="ARBA" id="ARBA00023306"/>
    </source>
</evidence>
<dbReference type="InterPro" id="IPR048258">
    <property type="entry name" value="Cyclins_cyclin-box"/>
</dbReference>
<dbReference type="OMA" id="RDINGCM"/>
<dbReference type="SUPFAM" id="SSF47954">
    <property type="entry name" value="Cyclin-like"/>
    <property type="match status" value="2"/>
</dbReference>
<dbReference type="InterPro" id="IPR039361">
    <property type="entry name" value="Cyclin"/>
</dbReference>
<comment type="function">
    <text evidence="1">Essential for the control of the cell cycle at the G2/M (mitosis) transition.</text>
</comment>
<dbReference type="InterPro" id="IPR036915">
    <property type="entry name" value="Cyclin-like_sf"/>
</dbReference>
<keyword evidence="9" id="KW-1185">Reference proteome</keyword>
<protein>
    <submittedName>
        <fullName evidence="8">Cyclin B2</fullName>
    </submittedName>
</protein>
<dbReference type="InterPro" id="IPR004367">
    <property type="entry name" value="Cyclin_C-dom"/>
</dbReference>
<dbReference type="SMART" id="SM00385">
    <property type="entry name" value="CYCLIN"/>
    <property type="match status" value="1"/>
</dbReference>
<feature type="domain" description="Cyclin-like" evidence="7">
    <location>
        <begin position="99"/>
        <end position="183"/>
    </location>
</feature>
<evidence type="ECO:0000313" key="9">
    <source>
        <dbReference type="Proteomes" id="UP000694421"/>
    </source>
</evidence>
<dbReference type="PROSITE" id="PS00292">
    <property type="entry name" value="CYCLINS"/>
    <property type="match status" value="1"/>
</dbReference>
<dbReference type="GO" id="GO:0044772">
    <property type="term" value="P:mitotic cell cycle phase transition"/>
    <property type="evidence" value="ECO:0007669"/>
    <property type="project" value="InterPro"/>
</dbReference>
<dbReference type="GO" id="GO:0016020">
    <property type="term" value="C:membrane"/>
    <property type="evidence" value="ECO:0007669"/>
    <property type="project" value="Ensembl"/>
</dbReference>
<dbReference type="GO" id="GO:0005829">
    <property type="term" value="C:cytosol"/>
    <property type="evidence" value="ECO:0007669"/>
    <property type="project" value="Ensembl"/>
</dbReference>
<dbReference type="GO" id="GO:0016538">
    <property type="term" value="F:cyclin-dependent protein serine/threonine kinase regulator activity"/>
    <property type="evidence" value="ECO:0007669"/>
    <property type="project" value="InterPro"/>
</dbReference>